<feature type="transmembrane region" description="Helical" evidence="1">
    <location>
        <begin position="154"/>
        <end position="176"/>
    </location>
</feature>
<dbReference type="Proteomes" id="UP000050509">
    <property type="component" value="Unassembled WGS sequence"/>
</dbReference>
<feature type="domain" description="DUF1206" evidence="2">
    <location>
        <begin position="211"/>
        <end position="277"/>
    </location>
</feature>
<dbReference type="EMBL" id="LJCR01001115">
    <property type="protein sequence ID" value="KPV51012.1"/>
    <property type="molecule type" value="Genomic_DNA"/>
</dbReference>
<reference evidence="3 4" key="1">
    <citation type="submission" date="2015-09" db="EMBL/GenBank/DDBJ databases">
        <title>Draft genome sequence of Kouleothrix aurantiaca JCM 19913.</title>
        <authorList>
            <person name="Hemp J."/>
        </authorList>
    </citation>
    <scope>NUCLEOTIDE SEQUENCE [LARGE SCALE GENOMIC DNA]</scope>
    <source>
        <strain evidence="3 4">COM-B</strain>
    </source>
</reference>
<dbReference type="Pfam" id="PF06724">
    <property type="entry name" value="DUF1206"/>
    <property type="match status" value="3"/>
</dbReference>
<dbReference type="AlphaFoldDB" id="A0A0P9F3A7"/>
<evidence type="ECO:0000259" key="2">
    <source>
        <dbReference type="Pfam" id="PF06724"/>
    </source>
</evidence>
<comment type="caution">
    <text evidence="3">The sequence shown here is derived from an EMBL/GenBank/DDBJ whole genome shotgun (WGS) entry which is preliminary data.</text>
</comment>
<dbReference type="InterPro" id="IPR009597">
    <property type="entry name" value="DUF1206"/>
</dbReference>
<evidence type="ECO:0000313" key="4">
    <source>
        <dbReference type="Proteomes" id="UP000050509"/>
    </source>
</evidence>
<sequence>MAQRGISAESVKQSAQQAVDHPWFEKLARFGYAAKGIVYLLAGVLTARAAFGLGGAATDKQGALRTILAQPFGQIMLVLIAIGLIGYVLLRVVQATLDPEHKGSDAKGIAQRVGYLFSAIGYGGLAITALRYAQRGAATPGNAQASEQGLVANIFQYPLGRWLVGLAGLGVIGVGLQQIYRGWTSDFSEHMRWDAMSATERRWATILGRMGLAARGIVWVLAGGFLVQAAMTLNPQRVQDSGGALQALAGMTPPSVVGLIALGLAAYGVYMLAASRYARIVTGTPQKRQRAQAN</sequence>
<keyword evidence="4" id="KW-1185">Reference proteome</keyword>
<feature type="transmembrane region" description="Helical" evidence="1">
    <location>
        <begin position="212"/>
        <end position="231"/>
    </location>
</feature>
<protein>
    <recommendedName>
        <fullName evidence="2">DUF1206 domain-containing protein</fullName>
    </recommendedName>
</protein>
<evidence type="ECO:0000256" key="1">
    <source>
        <dbReference type="SAM" id="Phobius"/>
    </source>
</evidence>
<feature type="domain" description="DUF1206" evidence="2">
    <location>
        <begin position="113"/>
        <end position="184"/>
    </location>
</feature>
<accession>A0A0P9F3A7</accession>
<feature type="transmembrane region" description="Helical" evidence="1">
    <location>
        <begin position="113"/>
        <end position="134"/>
    </location>
</feature>
<feature type="domain" description="DUF1206" evidence="2">
    <location>
        <begin position="30"/>
        <end position="96"/>
    </location>
</feature>
<gene>
    <name evidence="3" type="ORF">SE17_23650</name>
</gene>
<feature type="transmembrane region" description="Helical" evidence="1">
    <location>
        <begin position="32"/>
        <end position="51"/>
    </location>
</feature>
<proteinExistence type="predicted"/>
<keyword evidence="1" id="KW-0472">Membrane</keyword>
<feature type="transmembrane region" description="Helical" evidence="1">
    <location>
        <begin position="251"/>
        <end position="273"/>
    </location>
</feature>
<evidence type="ECO:0000313" key="3">
    <source>
        <dbReference type="EMBL" id="KPV51012.1"/>
    </source>
</evidence>
<keyword evidence="1" id="KW-1133">Transmembrane helix</keyword>
<keyword evidence="1" id="KW-0812">Transmembrane</keyword>
<organism evidence="3 4">
    <name type="scientific">Kouleothrix aurantiaca</name>
    <dbReference type="NCBI Taxonomy" id="186479"/>
    <lineage>
        <taxon>Bacteria</taxon>
        <taxon>Bacillati</taxon>
        <taxon>Chloroflexota</taxon>
        <taxon>Chloroflexia</taxon>
        <taxon>Chloroflexales</taxon>
        <taxon>Roseiflexineae</taxon>
        <taxon>Roseiflexaceae</taxon>
        <taxon>Kouleothrix</taxon>
    </lineage>
</organism>
<feature type="transmembrane region" description="Helical" evidence="1">
    <location>
        <begin position="71"/>
        <end position="93"/>
    </location>
</feature>
<name>A0A0P9F3A7_9CHLR</name>